<proteinExistence type="predicted"/>
<feature type="compositionally biased region" description="Low complexity" evidence="1">
    <location>
        <begin position="871"/>
        <end position="885"/>
    </location>
</feature>
<feature type="compositionally biased region" description="Basic and acidic residues" evidence="1">
    <location>
        <begin position="924"/>
        <end position="936"/>
    </location>
</feature>
<gene>
    <name evidence="2" type="ORF">CYMTET_21892</name>
</gene>
<sequence>MSEIFGQGVECEWLKHSPPSVREERFAASGQRPEHIDDDVVSPLASPAPSVREPGELPRPCVSTRAELLAQNRHWTAPMNARRRSALAPLATAVQTASEGVLAQFYGELSPWKGGRAKWFAEDQVTEVRPPLDYNWADQRLCLDRNRIARLCRILQRPARDMPTRPSRDHVCVEFTRQWVTTDQLMFPNWLHVDQKLQHDEETDRWILDGSYMTHVPSSASKHNVVMPRPRGISRLDFTPIQKLQDKVQTLLKYPSGEVTGTLMWDLKENAFCAQPSIATQYLDLMGCTLEHAFVCNGEELLQELQLPHWYESTGVWQYQLLRYLCPVDVESLSKGIFQQYVRHGQEGPPLELVSLDSNAKYYPVEDGLGGHGRVFSENAAAQEYIQLGEMRRMLKSVNTEQQGYDAIEAGAKRRPPPPGNMVNTRLTKRALTQPPAPTAGAGPSQAAAGPSQAAARPSQAAAGPSQAAAGPSQAAAGPSRGRSASRPALARTRSPPRRGYSPTPSPPSHDGGLAGNSRALSPSLICATAAGPLSPAGSPRGGSPPASPALTNIGSWANSIHVPRGSRARSPRDVSSAPPGPPRAQRLPPSPARAPPSPSGSDWDAVQQATRLSDTSVHKFLSVEEVRALRDLRNLTVFMVKFGVTFVDRFQGRHVVYELGVCNSERGLRLRKHPGISGKVVRRHDKTIHCGNQGWRLPLGGQTTSSNLLEAITLAYADLSNFGSGQTHEGGHARNIERSLCSYVGLESMHVLRCMEHPNAKPVHYIFMEDQRCLSWRAHFTNDYLMRDDRKFTHLQWGTKVTAAPWVLPALESLEARRLPPGEPPALQARVTERPEHMDEMRTRNVYEVRDPPASQQRHPSGGAAERRQGASSAARASAPSTGRHGASSHVVSAPRASRIPAGLTLQCPPSPARSVCTDETQEFEHHTQQRRETQRQQPRFQQGSPGTAGGQP</sequence>
<feature type="region of interest" description="Disordered" evidence="1">
    <location>
        <begin position="433"/>
        <end position="519"/>
    </location>
</feature>
<feature type="region of interest" description="Disordered" evidence="1">
    <location>
        <begin position="532"/>
        <end position="607"/>
    </location>
</feature>
<dbReference type="AlphaFoldDB" id="A0AAE0G1A0"/>
<feature type="compositionally biased region" description="Low complexity" evidence="1">
    <location>
        <begin position="532"/>
        <end position="545"/>
    </location>
</feature>
<reference evidence="2 3" key="1">
    <citation type="journal article" date="2015" name="Genome Biol. Evol.">
        <title>Comparative Genomics of a Bacterivorous Green Alga Reveals Evolutionary Causalities and Consequences of Phago-Mixotrophic Mode of Nutrition.</title>
        <authorList>
            <person name="Burns J.A."/>
            <person name="Paasch A."/>
            <person name="Narechania A."/>
            <person name="Kim E."/>
        </authorList>
    </citation>
    <scope>NUCLEOTIDE SEQUENCE [LARGE SCALE GENOMIC DNA]</scope>
    <source>
        <strain evidence="2 3">PLY_AMNH</strain>
    </source>
</reference>
<comment type="caution">
    <text evidence="2">The sequence shown here is derived from an EMBL/GenBank/DDBJ whole genome shotgun (WGS) entry which is preliminary data.</text>
</comment>
<feature type="region of interest" description="Disordered" evidence="1">
    <location>
        <begin position="22"/>
        <end position="57"/>
    </location>
</feature>
<dbReference type="Proteomes" id="UP001190700">
    <property type="component" value="Unassembled WGS sequence"/>
</dbReference>
<organism evidence="2 3">
    <name type="scientific">Cymbomonas tetramitiformis</name>
    <dbReference type="NCBI Taxonomy" id="36881"/>
    <lineage>
        <taxon>Eukaryota</taxon>
        <taxon>Viridiplantae</taxon>
        <taxon>Chlorophyta</taxon>
        <taxon>Pyramimonadophyceae</taxon>
        <taxon>Pyramimonadales</taxon>
        <taxon>Pyramimonadaceae</taxon>
        <taxon>Cymbomonas</taxon>
    </lineage>
</organism>
<dbReference type="EMBL" id="LGRX02010797">
    <property type="protein sequence ID" value="KAK3269683.1"/>
    <property type="molecule type" value="Genomic_DNA"/>
</dbReference>
<feature type="compositionally biased region" description="Low complexity" evidence="1">
    <location>
        <begin position="439"/>
        <end position="492"/>
    </location>
</feature>
<evidence type="ECO:0000313" key="3">
    <source>
        <dbReference type="Proteomes" id="UP001190700"/>
    </source>
</evidence>
<accession>A0AAE0G1A0</accession>
<keyword evidence="3" id="KW-1185">Reference proteome</keyword>
<feature type="compositionally biased region" description="Basic and acidic residues" evidence="1">
    <location>
        <begin position="832"/>
        <end position="852"/>
    </location>
</feature>
<evidence type="ECO:0000313" key="2">
    <source>
        <dbReference type="EMBL" id="KAK3269683.1"/>
    </source>
</evidence>
<protein>
    <submittedName>
        <fullName evidence="2">Uncharacterized protein</fullName>
    </submittedName>
</protein>
<name>A0AAE0G1A0_9CHLO</name>
<evidence type="ECO:0000256" key="1">
    <source>
        <dbReference type="SAM" id="MobiDB-lite"/>
    </source>
</evidence>
<feature type="compositionally biased region" description="Pro residues" evidence="1">
    <location>
        <begin position="579"/>
        <end position="599"/>
    </location>
</feature>
<feature type="region of interest" description="Disordered" evidence="1">
    <location>
        <begin position="818"/>
        <end position="954"/>
    </location>
</feature>